<feature type="compositionally biased region" description="Basic and acidic residues" evidence="1">
    <location>
        <begin position="140"/>
        <end position="152"/>
    </location>
</feature>
<dbReference type="Proteomes" id="UP001174934">
    <property type="component" value="Unassembled WGS sequence"/>
</dbReference>
<reference evidence="2" key="1">
    <citation type="submission" date="2023-06" db="EMBL/GenBank/DDBJ databases">
        <title>Genome-scale phylogeny and comparative genomics of the fungal order Sordariales.</title>
        <authorList>
            <consortium name="Lawrence Berkeley National Laboratory"/>
            <person name="Hensen N."/>
            <person name="Bonometti L."/>
            <person name="Westerberg I."/>
            <person name="Brannstrom I.O."/>
            <person name="Guillou S."/>
            <person name="Cros-Aarteil S."/>
            <person name="Calhoun S."/>
            <person name="Haridas S."/>
            <person name="Kuo A."/>
            <person name="Mondo S."/>
            <person name="Pangilinan J."/>
            <person name="Riley R."/>
            <person name="LaButti K."/>
            <person name="Andreopoulos B."/>
            <person name="Lipzen A."/>
            <person name="Chen C."/>
            <person name="Yanf M."/>
            <person name="Daum C."/>
            <person name="Ng V."/>
            <person name="Clum A."/>
            <person name="Steindorff A."/>
            <person name="Ohm R."/>
            <person name="Martin F."/>
            <person name="Silar P."/>
            <person name="Natvig D."/>
            <person name="Lalanne C."/>
            <person name="Gautier V."/>
            <person name="Ament-velasquez S.L."/>
            <person name="Kruys A."/>
            <person name="Hutchinson M.I."/>
            <person name="Powell A.J."/>
            <person name="Barry K."/>
            <person name="Miller A.N."/>
            <person name="Grigoriev I.V."/>
            <person name="Debuchy R."/>
            <person name="Gladieux P."/>
            <person name="Thoren M.H."/>
            <person name="Johannesson H."/>
        </authorList>
    </citation>
    <scope>NUCLEOTIDE SEQUENCE</scope>
    <source>
        <strain evidence="2">SMH3391-2</strain>
    </source>
</reference>
<feature type="region of interest" description="Disordered" evidence="1">
    <location>
        <begin position="135"/>
        <end position="178"/>
    </location>
</feature>
<proteinExistence type="predicted"/>
<gene>
    <name evidence="2" type="ORF">B0T17DRAFT_598460</name>
</gene>
<name>A0AA39XA91_9PEZI</name>
<keyword evidence="3" id="KW-1185">Reference proteome</keyword>
<feature type="compositionally biased region" description="Basic residues" evidence="1">
    <location>
        <begin position="160"/>
        <end position="178"/>
    </location>
</feature>
<comment type="caution">
    <text evidence="2">The sequence shown here is derived from an EMBL/GenBank/DDBJ whole genome shotgun (WGS) entry which is preliminary data.</text>
</comment>
<evidence type="ECO:0000313" key="2">
    <source>
        <dbReference type="EMBL" id="KAK0630213.1"/>
    </source>
</evidence>
<dbReference type="EMBL" id="JAULSR010000002">
    <property type="protein sequence ID" value="KAK0630213.1"/>
    <property type="molecule type" value="Genomic_DNA"/>
</dbReference>
<evidence type="ECO:0000313" key="3">
    <source>
        <dbReference type="Proteomes" id="UP001174934"/>
    </source>
</evidence>
<evidence type="ECO:0000256" key="1">
    <source>
        <dbReference type="SAM" id="MobiDB-lite"/>
    </source>
</evidence>
<dbReference type="AlphaFoldDB" id="A0AA39XA91"/>
<protein>
    <submittedName>
        <fullName evidence="2">Uncharacterized protein</fullName>
    </submittedName>
</protein>
<organism evidence="2 3">
    <name type="scientific">Bombardia bombarda</name>
    <dbReference type="NCBI Taxonomy" id="252184"/>
    <lineage>
        <taxon>Eukaryota</taxon>
        <taxon>Fungi</taxon>
        <taxon>Dikarya</taxon>
        <taxon>Ascomycota</taxon>
        <taxon>Pezizomycotina</taxon>
        <taxon>Sordariomycetes</taxon>
        <taxon>Sordariomycetidae</taxon>
        <taxon>Sordariales</taxon>
        <taxon>Lasiosphaeriaceae</taxon>
        <taxon>Bombardia</taxon>
    </lineage>
</organism>
<accession>A0AA39XA91</accession>
<sequence>MADRQTFLSSTRRLRLRRVLGCCLVCVRITPYIDQAQMGPNSASGTDHLQPTSSDQLRHGTEYIIRWRGLQEELQEAVVDGGVGFGEMVMAHAHLGPDGRIDFVDALRRIHEILGNDDGGAPRHVAFDYVVSNEGPISSARDRGHGENDNRLGEPMWRQRQQRRRSQQRRQRHQRRQI</sequence>